<evidence type="ECO:0000313" key="2">
    <source>
        <dbReference type="EMBL" id="WTZ14511.1"/>
    </source>
</evidence>
<dbReference type="EMBL" id="CP109546">
    <property type="protein sequence ID" value="WTZ14511.1"/>
    <property type="molecule type" value="Genomic_DNA"/>
</dbReference>
<sequence length="210" mass="23231">MSSVCNKADAPQLDASSVTRIYDRVDAPIATGSAHFMRAGSELHLVHSDLELNDTRQAAVRVACAVAALDAALDEYETSHQVAKELGFYRLHDDRLREANSGEFRIRETLREAGNLGLLYLDEASAERTSRIFEEGGDEAAFTNFIAELRLLLEGLRAFDASAADENPVYWQHFGWKSITAFDQLRIYGQSLAVINIFGMTREPSSSVVS</sequence>
<reference evidence="2" key="1">
    <citation type="submission" date="2022-10" db="EMBL/GenBank/DDBJ databases">
        <title>The complete genomes of actinobacterial strains from the NBC collection.</title>
        <authorList>
            <person name="Joergensen T.S."/>
            <person name="Alvarez Arevalo M."/>
            <person name="Sterndorff E.B."/>
            <person name="Faurdal D."/>
            <person name="Vuksanovic O."/>
            <person name="Mourched A.-S."/>
            <person name="Charusanti P."/>
            <person name="Shaw S."/>
            <person name="Blin K."/>
            <person name="Weber T."/>
        </authorList>
    </citation>
    <scope>NUCLEOTIDE SEQUENCE</scope>
    <source>
        <strain evidence="2">NBC_01393</strain>
    </source>
</reference>
<proteinExistence type="predicted"/>
<evidence type="ECO:0000313" key="1">
    <source>
        <dbReference type="EMBL" id="WTZ06575.1"/>
    </source>
</evidence>
<dbReference type="EMBL" id="CP109546">
    <property type="protein sequence ID" value="WTZ06575.1"/>
    <property type="molecule type" value="Genomic_DNA"/>
</dbReference>
<protein>
    <submittedName>
        <fullName evidence="2">Uncharacterized protein</fullName>
    </submittedName>
</protein>
<dbReference type="AlphaFoldDB" id="A0AAU3IA88"/>
<organism evidence="2">
    <name type="scientific">Streptomyces sp. NBC_01393</name>
    <dbReference type="NCBI Taxonomy" id="2903851"/>
    <lineage>
        <taxon>Bacteria</taxon>
        <taxon>Bacillati</taxon>
        <taxon>Actinomycetota</taxon>
        <taxon>Actinomycetes</taxon>
        <taxon>Kitasatosporales</taxon>
        <taxon>Streptomycetaceae</taxon>
        <taxon>Streptomyces</taxon>
    </lineage>
</organism>
<accession>A0AAU3IA88</accession>
<name>A0AAU3IA88_9ACTN</name>
<gene>
    <name evidence="1" type="ORF">OG699_00130</name>
    <name evidence="2" type="ORF">OG699_45130</name>
</gene>